<evidence type="ECO:0000256" key="1">
    <source>
        <dbReference type="ARBA" id="ARBA00001936"/>
    </source>
</evidence>
<comment type="cofactor">
    <cofactor evidence="1">
        <name>Mn(2+)</name>
        <dbReference type="ChEBI" id="CHEBI:29035"/>
    </cofactor>
</comment>
<dbReference type="Pfam" id="PF00456">
    <property type="entry name" value="Transketolase_N"/>
    <property type="match status" value="1"/>
</dbReference>
<dbReference type="SUPFAM" id="SSF52518">
    <property type="entry name" value="Thiamin diphosphate-binding fold (THDP-binding)"/>
    <property type="match status" value="2"/>
</dbReference>
<evidence type="ECO:0000313" key="7">
    <source>
        <dbReference type="Proteomes" id="UP000178606"/>
    </source>
</evidence>
<dbReference type="InterPro" id="IPR005475">
    <property type="entry name" value="Transketolase-like_Pyr-bd"/>
</dbReference>
<dbReference type="Proteomes" id="UP000178606">
    <property type="component" value="Unassembled WGS sequence"/>
</dbReference>
<dbReference type="GO" id="GO:0005737">
    <property type="term" value="C:cytoplasm"/>
    <property type="evidence" value="ECO:0007669"/>
    <property type="project" value="UniProtKB-ARBA"/>
</dbReference>
<protein>
    <submittedName>
        <fullName evidence="6">Transketolase</fullName>
    </submittedName>
</protein>
<dbReference type="InterPro" id="IPR029061">
    <property type="entry name" value="THDP-binding"/>
</dbReference>
<dbReference type="InterPro" id="IPR051157">
    <property type="entry name" value="PDH/Transketolase"/>
</dbReference>
<gene>
    <name evidence="6" type="ORF">A3F84_24245</name>
</gene>
<dbReference type="Pfam" id="PF02780">
    <property type="entry name" value="Transketolase_C"/>
    <property type="match status" value="1"/>
</dbReference>
<evidence type="ECO:0000259" key="5">
    <source>
        <dbReference type="SMART" id="SM00861"/>
    </source>
</evidence>
<accession>A0A1F6CP96</accession>
<feature type="domain" description="Transketolase-like pyrimidine-binding" evidence="5">
    <location>
        <begin position="338"/>
        <end position="504"/>
    </location>
</feature>
<evidence type="ECO:0000256" key="3">
    <source>
        <dbReference type="ARBA" id="ARBA00001964"/>
    </source>
</evidence>
<dbReference type="Gene3D" id="3.40.50.970">
    <property type="match status" value="2"/>
</dbReference>
<dbReference type="AlphaFoldDB" id="A0A1F6CP96"/>
<dbReference type="InterPro" id="IPR009014">
    <property type="entry name" value="Transketo_C/PFOR_II"/>
</dbReference>
<evidence type="ECO:0000256" key="2">
    <source>
        <dbReference type="ARBA" id="ARBA00001946"/>
    </source>
</evidence>
<dbReference type="Pfam" id="PF02779">
    <property type="entry name" value="Transket_pyr"/>
    <property type="match status" value="1"/>
</dbReference>
<dbReference type="InterPro" id="IPR005474">
    <property type="entry name" value="Transketolase_N"/>
</dbReference>
<sequence length="648" mass="69630">MGEQITYSQSEAVQETTAGTRLLYFPKAAFDRAREASGPPAARTRLFAQLARFNTLYMIARAGSGHLGSSFSSLDVLCWLYLNELDLSRDRYFSSKGHDSPALYAVHTALGTLPFENIHALRRLEGLPGHPDVHTPGSCVNTGSLGMGISKAKGFVFADRLHGESKRRIFLMTGDGELQEGQIWESLASAVNKGMAEITVVVDHNKVQSDARVAHVSDLGDLEAKFHAFGWEARRCDGHDYAALAHTFLELREVTHRPKVVIADTVKGSGVSFMAHTAMKPEDEFYRYHSGAPSPDEYRKAVAELLADIRAAAANLEVALPDPVEAQAEPLTAPGTHQRLVLAYTEALLAAAARRPEIVALDADLILDTGLIPFRDRFPDRFLECGIAEQDMVSQAGTMALAGLLPVVHSFACFLSARPNEQIYNVCTEGGKVIYVGTLAGLLPGGPGHSHQAVRDIAALSAMPGMTLIEPATAEQVRAALDWCVDQAPGSCYLRLVSIPCERPPELARLAPLEYGRGQVVREGSDAAIVTYGPVMLAQALGAARALSGQGCSVRVINLPWLNVVDEAWLAEAVAGVRLLVTLDNHYIVGGQGQMVRSALLGRPASGFEAVVSLGLTDIPACGRNDEVLRHHALDAGSIAAAIRDRLT</sequence>
<evidence type="ECO:0000313" key="6">
    <source>
        <dbReference type="EMBL" id="OGG50975.1"/>
    </source>
</evidence>
<dbReference type="Gene3D" id="3.40.50.920">
    <property type="match status" value="1"/>
</dbReference>
<dbReference type="SUPFAM" id="SSF52922">
    <property type="entry name" value="TK C-terminal domain-like"/>
    <property type="match status" value="1"/>
</dbReference>
<comment type="cofactor">
    <cofactor evidence="3">
        <name>thiamine diphosphate</name>
        <dbReference type="ChEBI" id="CHEBI:58937"/>
    </cofactor>
</comment>
<dbReference type="EMBL" id="MFKF01000197">
    <property type="protein sequence ID" value="OGG50975.1"/>
    <property type="molecule type" value="Genomic_DNA"/>
</dbReference>
<reference evidence="6 7" key="1">
    <citation type="journal article" date="2016" name="Nat. Commun.">
        <title>Thousands of microbial genomes shed light on interconnected biogeochemical processes in an aquifer system.</title>
        <authorList>
            <person name="Anantharaman K."/>
            <person name="Brown C.T."/>
            <person name="Hug L.A."/>
            <person name="Sharon I."/>
            <person name="Castelle C.J."/>
            <person name="Probst A.J."/>
            <person name="Thomas B.C."/>
            <person name="Singh A."/>
            <person name="Wilkins M.J."/>
            <person name="Karaoz U."/>
            <person name="Brodie E.L."/>
            <person name="Williams K.H."/>
            <person name="Hubbard S.S."/>
            <person name="Banfield J.F."/>
        </authorList>
    </citation>
    <scope>NUCLEOTIDE SEQUENCE [LARGE SCALE GENOMIC DNA]</scope>
    <source>
        <strain evidence="7">RIFCSPLOWO2_12_FULL_64_10</strain>
    </source>
</reference>
<dbReference type="PANTHER" id="PTHR43825:SF1">
    <property type="entry name" value="TRANSKETOLASE-LIKE PYRIMIDINE-BINDING DOMAIN-CONTAINING PROTEIN"/>
    <property type="match status" value="1"/>
</dbReference>
<dbReference type="SMART" id="SM00861">
    <property type="entry name" value="Transket_pyr"/>
    <property type="match status" value="1"/>
</dbReference>
<proteinExistence type="inferred from homology"/>
<dbReference type="PANTHER" id="PTHR43825">
    <property type="entry name" value="PYRUVATE DEHYDROGENASE E1 COMPONENT"/>
    <property type="match status" value="1"/>
</dbReference>
<name>A0A1F6CP96_HANXR</name>
<evidence type="ECO:0000256" key="4">
    <source>
        <dbReference type="ARBA" id="ARBA00007131"/>
    </source>
</evidence>
<comment type="caution">
    <text evidence="6">The sequence shown here is derived from an EMBL/GenBank/DDBJ whole genome shotgun (WGS) entry which is preliminary data.</text>
</comment>
<organism evidence="6 7">
    <name type="scientific">Handelsmanbacteria sp. (strain RIFCSPLOWO2_12_FULL_64_10)</name>
    <dbReference type="NCBI Taxonomy" id="1817868"/>
    <lineage>
        <taxon>Bacteria</taxon>
        <taxon>Candidatus Handelsmaniibacteriota</taxon>
    </lineage>
</organism>
<dbReference type="CDD" id="cd07033">
    <property type="entry name" value="TPP_PYR_DXS_TK_like"/>
    <property type="match status" value="1"/>
</dbReference>
<comment type="cofactor">
    <cofactor evidence="2">
        <name>Mg(2+)</name>
        <dbReference type="ChEBI" id="CHEBI:18420"/>
    </cofactor>
</comment>
<dbReference type="InterPro" id="IPR033248">
    <property type="entry name" value="Transketolase_C"/>
</dbReference>
<comment type="similarity">
    <text evidence="4">Belongs to the transketolase family.</text>
</comment>